<evidence type="ECO:0000259" key="2">
    <source>
        <dbReference type="SMART" id="SM00646"/>
    </source>
</evidence>
<dbReference type="GO" id="GO:0008745">
    <property type="term" value="F:N-acetylmuramoyl-L-alanine amidase activity"/>
    <property type="evidence" value="ECO:0007669"/>
    <property type="project" value="InterPro"/>
</dbReference>
<protein>
    <submittedName>
        <fullName evidence="3">N-acetylmuramoyl-L-alanine amidase</fullName>
    </submittedName>
</protein>
<keyword evidence="4" id="KW-1185">Reference proteome</keyword>
<accession>A0A1M6WWD6</accession>
<dbReference type="Proteomes" id="UP000183997">
    <property type="component" value="Unassembled WGS sequence"/>
</dbReference>
<dbReference type="AlphaFoldDB" id="A0A1M6WWD6"/>
<dbReference type="RefSeq" id="WP_072917473.1">
    <property type="nucleotide sequence ID" value="NZ_FRAR01000035.1"/>
</dbReference>
<dbReference type="Gene3D" id="3.40.630.40">
    <property type="entry name" value="Zn-dependent exopeptidases"/>
    <property type="match status" value="1"/>
</dbReference>
<dbReference type="GO" id="GO:0030288">
    <property type="term" value="C:outer membrane-bounded periplasmic space"/>
    <property type="evidence" value="ECO:0007669"/>
    <property type="project" value="TreeGrafter"/>
</dbReference>
<evidence type="ECO:0000256" key="1">
    <source>
        <dbReference type="ARBA" id="ARBA00022801"/>
    </source>
</evidence>
<organism evidence="3 4">
    <name type="scientific">Desulforamulus aeronauticus DSM 10349</name>
    <dbReference type="NCBI Taxonomy" id="1121421"/>
    <lineage>
        <taxon>Bacteria</taxon>
        <taxon>Bacillati</taxon>
        <taxon>Bacillota</taxon>
        <taxon>Clostridia</taxon>
        <taxon>Eubacteriales</taxon>
        <taxon>Peptococcaceae</taxon>
        <taxon>Desulforamulus</taxon>
    </lineage>
</organism>
<name>A0A1M6WWD6_9FIRM</name>
<dbReference type="PANTHER" id="PTHR30404:SF0">
    <property type="entry name" value="N-ACETYLMURAMOYL-L-ALANINE AMIDASE AMIC"/>
    <property type="match status" value="1"/>
</dbReference>
<dbReference type="CDD" id="cd02696">
    <property type="entry name" value="MurNAc-LAA"/>
    <property type="match status" value="1"/>
</dbReference>
<dbReference type="Pfam" id="PF01520">
    <property type="entry name" value="Amidase_3"/>
    <property type="match status" value="1"/>
</dbReference>
<dbReference type="EMBL" id="FRAR01000035">
    <property type="protein sequence ID" value="SHK97961.1"/>
    <property type="molecule type" value="Genomic_DNA"/>
</dbReference>
<sequence length="245" mass="26578">MAKKIIVLDPGHGGKDPGAVGNDLLEKEITLMIARKVAKRLGNYDVTVRLTRDDDTFLSLDARAAFANNVKADYYLSIHVNAGGGTGFESFIYNGPVNSVTGNLRTALHQTIATFVKSYGIVDRGEKKANFAVLRQTNMPACLIEMLFIDTAKDAAFLKDDEFMRGMSDAITAGLVQILNVEAVTPAPQPTPEPPQPSTPVWNPQGEIQKLIDAGIIFNNHPADAPVTWGEFAAVINRILNSNKQ</sequence>
<dbReference type="OrthoDB" id="9772024at2"/>
<dbReference type="InterPro" id="IPR002508">
    <property type="entry name" value="MurNAc-LAA_cat"/>
</dbReference>
<feature type="domain" description="MurNAc-LAA" evidence="2">
    <location>
        <begin position="64"/>
        <end position="176"/>
    </location>
</feature>
<proteinExistence type="predicted"/>
<gene>
    <name evidence="3" type="ORF">SAMN02745123_03795</name>
</gene>
<evidence type="ECO:0000313" key="3">
    <source>
        <dbReference type="EMBL" id="SHK97961.1"/>
    </source>
</evidence>
<dbReference type="SUPFAM" id="SSF53187">
    <property type="entry name" value="Zn-dependent exopeptidases"/>
    <property type="match status" value="1"/>
</dbReference>
<keyword evidence="1" id="KW-0378">Hydrolase</keyword>
<dbReference type="InterPro" id="IPR050695">
    <property type="entry name" value="N-acetylmuramoyl_amidase_3"/>
</dbReference>
<dbReference type="SMART" id="SM00646">
    <property type="entry name" value="Ami_3"/>
    <property type="match status" value="1"/>
</dbReference>
<dbReference type="PANTHER" id="PTHR30404">
    <property type="entry name" value="N-ACETYLMURAMOYL-L-ALANINE AMIDASE"/>
    <property type="match status" value="1"/>
</dbReference>
<dbReference type="STRING" id="1121421.SAMN02745123_03795"/>
<evidence type="ECO:0000313" key="4">
    <source>
        <dbReference type="Proteomes" id="UP000183997"/>
    </source>
</evidence>
<reference evidence="4" key="1">
    <citation type="submission" date="2016-11" db="EMBL/GenBank/DDBJ databases">
        <authorList>
            <person name="Varghese N."/>
            <person name="Submissions S."/>
        </authorList>
    </citation>
    <scope>NUCLEOTIDE SEQUENCE [LARGE SCALE GENOMIC DNA]</scope>
    <source>
        <strain evidence="4">DSM 10349</strain>
    </source>
</reference>
<dbReference type="GO" id="GO:0009253">
    <property type="term" value="P:peptidoglycan catabolic process"/>
    <property type="evidence" value="ECO:0007669"/>
    <property type="project" value="InterPro"/>
</dbReference>